<dbReference type="GeneID" id="24864879"/>
<gene>
    <name evidence="1" type="ORF">MSMAP_1671</name>
</gene>
<dbReference type="EMBL" id="CP009511">
    <property type="protein sequence ID" value="AKB61656.1"/>
    <property type="molecule type" value="Genomic_DNA"/>
</dbReference>
<dbReference type="Proteomes" id="UP000033116">
    <property type="component" value="Chromosome"/>
</dbReference>
<evidence type="ECO:0000313" key="2">
    <source>
        <dbReference type="Proteomes" id="UP000033116"/>
    </source>
</evidence>
<dbReference type="RefSeq" id="WP_011034836.1">
    <property type="nucleotide sequence ID" value="NZ_CP009511.1"/>
</dbReference>
<dbReference type="HOGENOM" id="CLU_142658_0_0_2"/>
<dbReference type="PATRIC" id="fig|1434115.4.peg.2129"/>
<evidence type="ECO:0008006" key="3">
    <source>
        <dbReference type="Google" id="ProtNLM"/>
    </source>
</evidence>
<reference evidence="1 2" key="1">
    <citation type="submission" date="2014-07" db="EMBL/GenBank/DDBJ databases">
        <title>Methanogenic archaea and the global carbon cycle.</title>
        <authorList>
            <person name="Henriksen J.R."/>
            <person name="Luke J."/>
            <person name="Reinhart S."/>
            <person name="Benedict M.N."/>
            <person name="Youngblut N.D."/>
            <person name="Metcalf M.E."/>
            <person name="Whitaker R.J."/>
            <person name="Metcalf W.W."/>
        </authorList>
    </citation>
    <scope>NUCLEOTIDE SEQUENCE [LARGE SCALE GENOMIC DNA]</scope>
    <source>
        <strain evidence="1 2">SarPi</strain>
    </source>
</reference>
<evidence type="ECO:0000313" key="1">
    <source>
        <dbReference type="EMBL" id="AKB61656.1"/>
    </source>
</evidence>
<organism evidence="1 2">
    <name type="scientific">Methanosarcina mazei SarPi</name>
    <dbReference type="NCBI Taxonomy" id="1434115"/>
    <lineage>
        <taxon>Archaea</taxon>
        <taxon>Methanobacteriati</taxon>
        <taxon>Methanobacteriota</taxon>
        <taxon>Stenosarchaea group</taxon>
        <taxon>Methanomicrobia</taxon>
        <taxon>Methanosarcinales</taxon>
        <taxon>Methanosarcinaceae</taxon>
        <taxon>Methanosarcina</taxon>
    </lineage>
</organism>
<dbReference type="AlphaFoldDB" id="A0A0E3LSF0"/>
<protein>
    <recommendedName>
        <fullName evidence="3">Mobile element protein</fullName>
    </recommendedName>
</protein>
<accession>A0A0E3LSF0</accession>
<name>A0A0E3LSF0_METMZ</name>
<sequence length="146" mass="17367">MIRKTDEVVCPNPKCSYYLKAEGRAIIKRGKYKTGHQRYYCKHCEKFFMDTIGTAIYRKHLSKEEIRMIYRLFLEKNGIRSIERITGHHRDTISNLLKDTVKNEKTEDYLINQIGLTAEECEKLWIFLEKKRNSSRNSLKQKDNSS</sequence>
<proteinExistence type="predicted"/>